<reference evidence="1 2" key="1">
    <citation type="submission" date="2024-09" db="EMBL/GenBank/DDBJ databases">
        <authorList>
            <person name="Sun Q."/>
            <person name="Mori K."/>
        </authorList>
    </citation>
    <scope>NUCLEOTIDE SEQUENCE [LARGE SCALE GENOMIC DNA]</scope>
    <source>
        <strain evidence="1 2">CCM 3426</strain>
    </source>
</reference>
<proteinExistence type="predicted"/>
<gene>
    <name evidence="1" type="ORF">ACFFV7_14540</name>
</gene>
<accession>A0ABV5ICZ4</accession>
<dbReference type="EMBL" id="JBHMEI010000007">
    <property type="protein sequence ID" value="MFB9202414.1"/>
    <property type="molecule type" value="Genomic_DNA"/>
</dbReference>
<name>A0ABV5ICZ4_9ACTN</name>
<comment type="caution">
    <text evidence="1">The sequence shown here is derived from an EMBL/GenBank/DDBJ whole genome shotgun (WGS) entry which is preliminary data.</text>
</comment>
<keyword evidence="2" id="KW-1185">Reference proteome</keyword>
<evidence type="ECO:0000313" key="1">
    <source>
        <dbReference type="EMBL" id="MFB9202414.1"/>
    </source>
</evidence>
<sequence length="298" mass="33195">MDHVRRIARAVLYEGYLLWPNRRSPVPDRRRWTFGGVHPESYGRAHEGNPWLTQTQCLLEAHGDDVVDVHVRFLHLVTCEVAVRREGELVPVPELTVGGTRHLPREEAKEREVAETGLRLTDLLSGPVRMEIDVPPGQRAEWLDGEGVLLRGWEALSGLAEVFAERLCEGLFRLTVRVANTSPWQGDSRAEAMKHTLVSAHTVVSSPGGRFVSLMEPPDGLRTLAAGCHNVGTWPVLVGEEGDRHTMLSAPVILYDHPRIAPESGTFDATEIDRLLTLSVLSPTPEELMRLHGTMRET</sequence>
<evidence type="ECO:0000313" key="2">
    <source>
        <dbReference type="Proteomes" id="UP001589647"/>
    </source>
</evidence>
<protein>
    <submittedName>
        <fullName evidence="1">Uncharacterized protein</fullName>
    </submittedName>
</protein>
<organism evidence="1 2">
    <name type="scientific">Nonomuraea spiralis</name>
    <dbReference type="NCBI Taxonomy" id="46182"/>
    <lineage>
        <taxon>Bacteria</taxon>
        <taxon>Bacillati</taxon>
        <taxon>Actinomycetota</taxon>
        <taxon>Actinomycetes</taxon>
        <taxon>Streptosporangiales</taxon>
        <taxon>Streptosporangiaceae</taxon>
        <taxon>Nonomuraea</taxon>
    </lineage>
</organism>
<dbReference type="Proteomes" id="UP001589647">
    <property type="component" value="Unassembled WGS sequence"/>
</dbReference>
<dbReference type="RefSeq" id="WP_125641424.1">
    <property type="nucleotide sequence ID" value="NZ_BMRC01000021.1"/>
</dbReference>